<dbReference type="Proteomes" id="UP001251870">
    <property type="component" value="Unassembled WGS sequence"/>
</dbReference>
<gene>
    <name evidence="1" type="ORF">RIL96_13060</name>
</gene>
<evidence type="ECO:0008006" key="3">
    <source>
        <dbReference type="Google" id="ProtNLM"/>
    </source>
</evidence>
<dbReference type="InterPro" id="IPR010982">
    <property type="entry name" value="Lambda_DNA-bd_dom_sf"/>
</dbReference>
<comment type="caution">
    <text evidence="1">The sequence shown here is derived from an EMBL/GenBank/DDBJ whole genome shotgun (WGS) entry which is preliminary data.</text>
</comment>
<name>A0ABU2DVE1_9MICC</name>
<evidence type="ECO:0000313" key="1">
    <source>
        <dbReference type="EMBL" id="MDR8020483.1"/>
    </source>
</evidence>
<accession>A0ABU2DVE1</accession>
<protein>
    <recommendedName>
        <fullName evidence="3">HTH cro/C1-type domain-containing protein</fullName>
    </recommendedName>
</protein>
<sequence>MTQKKTPKDMKPLELGPTGFAVADAVRKYRQNNDYTYAQLEQRLTEIGHRIPVLGLRRIEAAARRVDMDDFIALAAALNASPMALLANVPAEAPTPEYQMATGLPDDVGPQEFQAWVRGETDMSLKGRTEYWKREIQRIERAMERDQQEIARLREDLTQHPGDPDLLGRLHWAEGREVDGNKAYAEAEKLLADLQERLKDEEYE</sequence>
<keyword evidence="2" id="KW-1185">Reference proteome</keyword>
<dbReference type="RefSeq" id="WP_310549460.1">
    <property type="nucleotide sequence ID" value="NZ_JAVKGR010000034.1"/>
</dbReference>
<dbReference type="Gene3D" id="1.10.260.40">
    <property type="entry name" value="lambda repressor-like DNA-binding domains"/>
    <property type="match status" value="1"/>
</dbReference>
<proteinExistence type="predicted"/>
<evidence type="ECO:0000313" key="2">
    <source>
        <dbReference type="Proteomes" id="UP001251870"/>
    </source>
</evidence>
<reference evidence="1 2" key="1">
    <citation type="submission" date="2023-09" db="EMBL/GenBank/DDBJ databases">
        <title>Description of three actinobacteria isolated from air of manufacturing shop in a pharmaceutical factory.</title>
        <authorList>
            <person name="Zhang D.-F."/>
        </authorList>
    </citation>
    <scope>NUCLEOTIDE SEQUENCE [LARGE SCALE GENOMIC DNA]</scope>
    <source>
        <strain evidence="1 2">LY-0111</strain>
    </source>
</reference>
<organism evidence="1 2">
    <name type="scientific">Nesterenkonia aerolata</name>
    <dbReference type="NCBI Taxonomy" id="3074079"/>
    <lineage>
        <taxon>Bacteria</taxon>
        <taxon>Bacillati</taxon>
        <taxon>Actinomycetota</taxon>
        <taxon>Actinomycetes</taxon>
        <taxon>Micrococcales</taxon>
        <taxon>Micrococcaceae</taxon>
        <taxon>Nesterenkonia</taxon>
    </lineage>
</organism>
<dbReference type="EMBL" id="JAVKGR010000034">
    <property type="protein sequence ID" value="MDR8020483.1"/>
    <property type="molecule type" value="Genomic_DNA"/>
</dbReference>